<feature type="domain" description="DUF3741" evidence="2">
    <location>
        <begin position="108"/>
        <end position="138"/>
    </location>
</feature>
<evidence type="ECO:0000259" key="2">
    <source>
        <dbReference type="Pfam" id="PF14383"/>
    </source>
</evidence>
<proteinExistence type="predicted"/>
<dbReference type="PANTHER" id="PTHR21726">
    <property type="entry name" value="PHOSPHATIDYLINOSITOL N-ACETYLGLUCOSAMINYLTRANSFERASE SUBUNIT P DOWN SYNDROME CRITICAL REGION PROTEIN 5 -RELATED"/>
    <property type="match status" value="1"/>
</dbReference>
<gene>
    <name evidence="3" type="ORF">STAS_07495</name>
</gene>
<feature type="region of interest" description="Disordered" evidence="1">
    <location>
        <begin position="295"/>
        <end position="404"/>
    </location>
</feature>
<organism evidence="3 4">
    <name type="scientific">Striga asiatica</name>
    <name type="common">Asiatic witchweed</name>
    <name type="synonym">Buchnera asiatica</name>
    <dbReference type="NCBI Taxonomy" id="4170"/>
    <lineage>
        <taxon>Eukaryota</taxon>
        <taxon>Viridiplantae</taxon>
        <taxon>Streptophyta</taxon>
        <taxon>Embryophyta</taxon>
        <taxon>Tracheophyta</taxon>
        <taxon>Spermatophyta</taxon>
        <taxon>Magnoliopsida</taxon>
        <taxon>eudicotyledons</taxon>
        <taxon>Gunneridae</taxon>
        <taxon>Pentapetalae</taxon>
        <taxon>asterids</taxon>
        <taxon>lamiids</taxon>
        <taxon>Lamiales</taxon>
        <taxon>Orobanchaceae</taxon>
        <taxon>Buchnereae</taxon>
        <taxon>Striga</taxon>
    </lineage>
</organism>
<evidence type="ECO:0000256" key="1">
    <source>
        <dbReference type="SAM" id="MobiDB-lite"/>
    </source>
</evidence>
<sequence length="567" mass="63790">MRTERQGSKARNYVGGLLNLFDWNAKSRKKLSSKAELPVKTATVVLRSHLSNLLFLKQDCFHLILVQKFKQKKRFDGNMPTTRLHMLDEDEFTAGSSVKGSSNYSCASSLTEADFYTSKAPNVVARLIGLDSLPKSSFLDPNSTPLSNCRSFASRSHYKSKSLDFSQDLEFKCESFAKGSTEKFCTEIMPPRSAKSPVRNSSLRSPNNATHLMEAAAMTIKPGPKAREKMKMAQRVRELKEKVQAVKKHPKVNLDAQSLEAGMVQWIIRWQLMRKIKGSRFRLRYELRPMYKKEHLSARKKGKGTSVLRQNNQKHNCPADSKRAPPLKPRSQGGKKVPIEEFTSSRQRNSSKPPSEDGDDKKRVRPRSSAGVVKNKRSFDGNIRSEKKRAESSPVARQLEAGSVGSTNYPSKQILLDLGGMDGQKKFLPLGQSVDDILMHTFLEGRLKVLTRKEFAQQKTKDGVWIDNLEGQPSSSLLQDGHSCSNGFVTGQKWQVKNVDMHDQRTIFGERTLLDNRLPSPVSVFDHISITESCNSSENTDSSSTRGKRCLLSFNFLISCTCNKLHQ</sequence>
<keyword evidence="4" id="KW-1185">Reference proteome</keyword>
<feature type="compositionally biased region" description="Polar residues" evidence="1">
    <location>
        <begin position="342"/>
        <end position="353"/>
    </location>
</feature>
<evidence type="ECO:0000313" key="4">
    <source>
        <dbReference type="Proteomes" id="UP000325081"/>
    </source>
</evidence>
<dbReference type="PANTHER" id="PTHR21726:SF29">
    <property type="entry name" value="EXPRESSED PROTEIN"/>
    <property type="match status" value="1"/>
</dbReference>
<dbReference type="AlphaFoldDB" id="A0A5A7PFJ8"/>
<dbReference type="OrthoDB" id="765769at2759"/>
<dbReference type="Proteomes" id="UP000325081">
    <property type="component" value="Unassembled WGS sequence"/>
</dbReference>
<comment type="caution">
    <text evidence="3">The sequence shown here is derived from an EMBL/GenBank/DDBJ whole genome shotgun (WGS) entry which is preliminary data.</text>
</comment>
<dbReference type="EMBL" id="BKCP01004483">
    <property type="protein sequence ID" value="GER31492.1"/>
    <property type="molecule type" value="Genomic_DNA"/>
</dbReference>
<evidence type="ECO:0000313" key="3">
    <source>
        <dbReference type="EMBL" id="GER31492.1"/>
    </source>
</evidence>
<feature type="compositionally biased region" description="Basic and acidic residues" evidence="1">
    <location>
        <begin position="377"/>
        <end position="391"/>
    </location>
</feature>
<dbReference type="Pfam" id="PF14383">
    <property type="entry name" value="VARLMGL"/>
    <property type="match status" value="1"/>
</dbReference>
<protein>
    <submittedName>
        <fullName evidence="3">SacI homology domain-containing protein / WW domain-containing protein</fullName>
    </submittedName>
</protein>
<name>A0A5A7PFJ8_STRAF</name>
<dbReference type="InterPro" id="IPR032795">
    <property type="entry name" value="DUF3741-assoc"/>
</dbReference>
<reference evidence="4" key="1">
    <citation type="journal article" date="2019" name="Curr. Biol.">
        <title>Genome Sequence of Striga asiatica Provides Insight into the Evolution of Plant Parasitism.</title>
        <authorList>
            <person name="Yoshida S."/>
            <person name="Kim S."/>
            <person name="Wafula E.K."/>
            <person name="Tanskanen J."/>
            <person name="Kim Y.M."/>
            <person name="Honaas L."/>
            <person name="Yang Z."/>
            <person name="Spallek T."/>
            <person name="Conn C.E."/>
            <person name="Ichihashi Y."/>
            <person name="Cheong K."/>
            <person name="Cui S."/>
            <person name="Der J.P."/>
            <person name="Gundlach H."/>
            <person name="Jiao Y."/>
            <person name="Hori C."/>
            <person name="Ishida J.K."/>
            <person name="Kasahara H."/>
            <person name="Kiba T."/>
            <person name="Kim M.S."/>
            <person name="Koo N."/>
            <person name="Laohavisit A."/>
            <person name="Lee Y.H."/>
            <person name="Lumba S."/>
            <person name="McCourt P."/>
            <person name="Mortimer J.C."/>
            <person name="Mutuku J.M."/>
            <person name="Nomura T."/>
            <person name="Sasaki-Sekimoto Y."/>
            <person name="Seto Y."/>
            <person name="Wang Y."/>
            <person name="Wakatake T."/>
            <person name="Sakakibara H."/>
            <person name="Demura T."/>
            <person name="Yamaguchi S."/>
            <person name="Yoneyama K."/>
            <person name="Manabe R.I."/>
            <person name="Nelson D.C."/>
            <person name="Schulman A.H."/>
            <person name="Timko M.P."/>
            <person name="dePamphilis C.W."/>
            <person name="Choi D."/>
            <person name="Shirasu K."/>
        </authorList>
    </citation>
    <scope>NUCLEOTIDE SEQUENCE [LARGE SCALE GENOMIC DNA]</scope>
    <source>
        <strain evidence="4">cv. UVA1</strain>
    </source>
</reference>
<accession>A0A5A7PFJ8</accession>